<dbReference type="CDD" id="cd07561">
    <property type="entry name" value="Peptidase_S41_CPP_like"/>
    <property type="match status" value="1"/>
</dbReference>
<keyword evidence="4" id="KW-1185">Reference proteome</keyword>
<name>A0A1H6JCR3_9GAMM</name>
<protein>
    <submittedName>
        <fullName evidence="3">Peptidase family S41</fullName>
    </submittedName>
</protein>
<dbReference type="STRING" id="173990.SAMN05660691_00438"/>
<dbReference type="AlphaFoldDB" id="A0A1H6JCR3"/>
<dbReference type="Gene3D" id="2.30.42.10">
    <property type="match status" value="1"/>
</dbReference>
<dbReference type="CDD" id="cd00136">
    <property type="entry name" value="PDZ_canonical"/>
    <property type="match status" value="1"/>
</dbReference>
<dbReference type="OrthoDB" id="7168509at2"/>
<dbReference type="InterPro" id="IPR029045">
    <property type="entry name" value="ClpP/crotonase-like_dom_sf"/>
</dbReference>
<dbReference type="GO" id="GO:0004175">
    <property type="term" value="F:endopeptidase activity"/>
    <property type="evidence" value="ECO:0007669"/>
    <property type="project" value="TreeGrafter"/>
</dbReference>
<dbReference type="Proteomes" id="UP000199371">
    <property type="component" value="Unassembled WGS sequence"/>
</dbReference>
<dbReference type="Pfam" id="PF03572">
    <property type="entry name" value="Peptidase_S41"/>
    <property type="match status" value="1"/>
</dbReference>
<organism evidence="3 4">
    <name type="scientific">Rheinheimera pacifica</name>
    <dbReference type="NCBI Taxonomy" id="173990"/>
    <lineage>
        <taxon>Bacteria</taxon>
        <taxon>Pseudomonadati</taxon>
        <taxon>Pseudomonadota</taxon>
        <taxon>Gammaproteobacteria</taxon>
        <taxon>Chromatiales</taxon>
        <taxon>Chromatiaceae</taxon>
        <taxon>Rheinheimera</taxon>
    </lineage>
</organism>
<gene>
    <name evidence="3" type="ORF">SAMN05660691_00438</name>
</gene>
<dbReference type="EMBL" id="FNXF01000001">
    <property type="protein sequence ID" value="SEH60082.1"/>
    <property type="molecule type" value="Genomic_DNA"/>
</dbReference>
<dbReference type="PROSITE" id="PS51257">
    <property type="entry name" value="PROKAR_LIPOPROTEIN"/>
    <property type="match status" value="1"/>
</dbReference>
<dbReference type="Pfam" id="PF18294">
    <property type="entry name" value="Pept_S41_N"/>
    <property type="match status" value="1"/>
</dbReference>
<dbReference type="RefSeq" id="WP_092789706.1">
    <property type="nucleotide sequence ID" value="NZ_FNXF01000001.1"/>
</dbReference>
<dbReference type="SUPFAM" id="SSF52096">
    <property type="entry name" value="ClpP/crotonase"/>
    <property type="match status" value="1"/>
</dbReference>
<evidence type="ECO:0000256" key="1">
    <source>
        <dbReference type="SAM" id="SignalP"/>
    </source>
</evidence>
<dbReference type="Gene3D" id="3.30.750.170">
    <property type="match status" value="1"/>
</dbReference>
<reference evidence="4" key="1">
    <citation type="submission" date="2016-10" db="EMBL/GenBank/DDBJ databases">
        <authorList>
            <person name="Varghese N."/>
            <person name="Submissions S."/>
        </authorList>
    </citation>
    <scope>NUCLEOTIDE SEQUENCE [LARGE SCALE GENOMIC DNA]</scope>
    <source>
        <strain evidence="4">DSM 17616</strain>
    </source>
</reference>
<evidence type="ECO:0000259" key="2">
    <source>
        <dbReference type="PROSITE" id="PS50106"/>
    </source>
</evidence>
<dbReference type="Gene3D" id="3.90.226.10">
    <property type="entry name" value="2-enoyl-CoA Hydratase, Chain A, domain 1"/>
    <property type="match status" value="1"/>
</dbReference>
<dbReference type="InterPro" id="IPR041613">
    <property type="entry name" value="Pept_S41_N"/>
</dbReference>
<evidence type="ECO:0000313" key="3">
    <source>
        <dbReference type="EMBL" id="SEH60082.1"/>
    </source>
</evidence>
<dbReference type="Pfam" id="PF00595">
    <property type="entry name" value="PDZ"/>
    <property type="match status" value="1"/>
</dbReference>
<dbReference type="InterPro" id="IPR001478">
    <property type="entry name" value="PDZ"/>
</dbReference>
<dbReference type="GO" id="GO:0007165">
    <property type="term" value="P:signal transduction"/>
    <property type="evidence" value="ECO:0007669"/>
    <property type="project" value="TreeGrafter"/>
</dbReference>
<feature type="domain" description="PDZ" evidence="2">
    <location>
        <begin position="83"/>
        <end position="146"/>
    </location>
</feature>
<dbReference type="GO" id="GO:0030288">
    <property type="term" value="C:outer membrane-bounded periplasmic space"/>
    <property type="evidence" value="ECO:0007669"/>
    <property type="project" value="TreeGrafter"/>
</dbReference>
<dbReference type="PROSITE" id="PS50106">
    <property type="entry name" value="PDZ"/>
    <property type="match status" value="1"/>
</dbReference>
<keyword evidence="1" id="KW-0732">Signal</keyword>
<dbReference type="GO" id="GO:0008236">
    <property type="term" value="F:serine-type peptidase activity"/>
    <property type="evidence" value="ECO:0007669"/>
    <property type="project" value="InterPro"/>
</dbReference>
<sequence length="439" mass="47931">MRIFTLLAALITLTACGGGGNIDTDSTGQTSICQRTDINSQVFCALQRDYLWYRDLPASINPDSYSSPNQLLQAVAAPQDRYSFILTRQEYEDRYINATFFGYGFSSVRADNDTALQIAYVYDDGSAAQNGLRRGDKIIAIEGVSVAQWLSRLDAGTATNEDIYGPNETGVVRNFVWRKPDTSEQAANFIKTAVTTNTVLHRSVTTQGSKRIGYLVFNTFIELSETELEEAFAYFATQGVNELVLDVRYNGGGLIRVANQLSTQIARNFVQGQVFVKYQFNDKNTAKNSTTLFALGAGRTVLNLPRVFVLTTQSSCSSSELVINSLTPFVEVVQIGSATCGKPIGQQPDIIGNYVLFAINFQTVNALDQGGYFDGLQPNCPVTDNITGDWGVVTDPLYAEAVNYIASGSCSDVAVSSATVRAKVIKPRLAAPWILNNEQ</sequence>
<proteinExistence type="predicted"/>
<dbReference type="PANTHER" id="PTHR32060">
    <property type="entry name" value="TAIL-SPECIFIC PROTEASE"/>
    <property type="match status" value="1"/>
</dbReference>
<dbReference type="GO" id="GO:0006508">
    <property type="term" value="P:proteolysis"/>
    <property type="evidence" value="ECO:0007669"/>
    <property type="project" value="InterPro"/>
</dbReference>
<dbReference type="InterPro" id="IPR036034">
    <property type="entry name" value="PDZ_sf"/>
</dbReference>
<feature type="signal peptide" evidence="1">
    <location>
        <begin position="1"/>
        <end position="17"/>
    </location>
</feature>
<accession>A0A1H6JCR3</accession>
<dbReference type="InterPro" id="IPR005151">
    <property type="entry name" value="Tail-specific_protease"/>
</dbReference>
<evidence type="ECO:0000313" key="4">
    <source>
        <dbReference type="Proteomes" id="UP000199371"/>
    </source>
</evidence>
<dbReference type="SUPFAM" id="SSF50156">
    <property type="entry name" value="PDZ domain-like"/>
    <property type="match status" value="1"/>
</dbReference>
<feature type="chain" id="PRO_5011445431" evidence="1">
    <location>
        <begin position="18"/>
        <end position="439"/>
    </location>
</feature>
<dbReference type="PANTHER" id="PTHR32060:SF30">
    <property type="entry name" value="CARBOXY-TERMINAL PROCESSING PROTEASE CTPA"/>
    <property type="match status" value="1"/>
</dbReference>